<dbReference type="Gene3D" id="3.40.50.1820">
    <property type="entry name" value="alpha/beta hydrolase"/>
    <property type="match status" value="1"/>
</dbReference>
<organism evidence="7 8">
    <name type="scientific">Vanessa tameamea</name>
    <name type="common">Kamehameha butterfly</name>
    <dbReference type="NCBI Taxonomy" id="334116"/>
    <lineage>
        <taxon>Eukaryota</taxon>
        <taxon>Metazoa</taxon>
        <taxon>Ecdysozoa</taxon>
        <taxon>Arthropoda</taxon>
        <taxon>Hexapoda</taxon>
        <taxon>Insecta</taxon>
        <taxon>Pterygota</taxon>
        <taxon>Neoptera</taxon>
        <taxon>Endopterygota</taxon>
        <taxon>Lepidoptera</taxon>
        <taxon>Glossata</taxon>
        <taxon>Ditrysia</taxon>
        <taxon>Papilionoidea</taxon>
        <taxon>Nymphalidae</taxon>
        <taxon>Nymphalinae</taxon>
        <taxon>Vanessa</taxon>
    </lineage>
</organism>
<dbReference type="GeneID" id="113398308"/>
<accession>A0A8B8I8V5</accession>
<evidence type="ECO:0000256" key="5">
    <source>
        <dbReference type="SAM" id="SignalP"/>
    </source>
</evidence>
<protein>
    <submittedName>
        <fullName evidence="8">Phospholipase A1 VesT1.02-like</fullName>
    </submittedName>
</protein>
<gene>
    <name evidence="8" type="primary">LOC113398308</name>
</gene>
<dbReference type="OrthoDB" id="199913at2759"/>
<comment type="subcellular location">
    <subcellularLocation>
        <location evidence="1">Secreted</location>
    </subcellularLocation>
</comment>
<comment type="similarity">
    <text evidence="2 4">Belongs to the AB hydrolase superfamily. Lipase family.</text>
</comment>
<dbReference type="RefSeq" id="XP_026492752.2">
    <property type="nucleotide sequence ID" value="XM_026636967.2"/>
</dbReference>
<name>A0A8B8I8V5_VANTA</name>
<dbReference type="OMA" id="DHSAYTY"/>
<dbReference type="InterPro" id="IPR013818">
    <property type="entry name" value="Lipase"/>
</dbReference>
<dbReference type="Pfam" id="PF00151">
    <property type="entry name" value="Lipase"/>
    <property type="match status" value="1"/>
</dbReference>
<evidence type="ECO:0000256" key="1">
    <source>
        <dbReference type="ARBA" id="ARBA00004613"/>
    </source>
</evidence>
<dbReference type="SUPFAM" id="SSF53474">
    <property type="entry name" value="alpha/beta-Hydrolases"/>
    <property type="match status" value="1"/>
</dbReference>
<sequence length="333" mass="38266">MIRVTYNYVLIFVLFITVTKADTIEDRFRILYSKNIKCDHNRSLNLDVSETRVYFYDFVNNINISSRIDTAPDLLRKSVEFDNSRRVIVFVPGYKSHIKSVLEELIRQTYKNVPNIYLIILDHSAYTYENKDKLQSYSRSVKYAYYIGTSLGKFLSDFCDRNIPPDNVHCIGHSLGSHIIGYAGERFTNITKQKLWRITGLDPAGPCFSKSRVEDHIRSGVGKYVEVYHCNAGYLGTTRTIADTDFFFNYEGKIQPDCDAGDNLEETVKCYHKACVRYWMKTVHNPELYVARSCPSYKAFAQGLCEENETTIAGCYNPGDARGIFYVSTNITP</sequence>
<dbReference type="AlphaFoldDB" id="A0A8B8I8V5"/>
<keyword evidence="5" id="KW-0732">Signal</keyword>
<evidence type="ECO:0000256" key="3">
    <source>
        <dbReference type="ARBA" id="ARBA00022525"/>
    </source>
</evidence>
<feature type="signal peptide" evidence="5">
    <location>
        <begin position="1"/>
        <end position="21"/>
    </location>
</feature>
<feature type="domain" description="Lipase" evidence="6">
    <location>
        <begin position="47"/>
        <end position="307"/>
    </location>
</feature>
<reference evidence="8" key="1">
    <citation type="submission" date="2025-08" db="UniProtKB">
        <authorList>
            <consortium name="RefSeq"/>
        </authorList>
    </citation>
    <scope>IDENTIFICATION</scope>
    <source>
        <tissue evidence="8">Whole body</tissue>
    </source>
</reference>
<dbReference type="Proteomes" id="UP001652626">
    <property type="component" value="Chromosome 7"/>
</dbReference>
<feature type="chain" id="PRO_5045507041" evidence="5">
    <location>
        <begin position="22"/>
        <end position="333"/>
    </location>
</feature>
<dbReference type="InterPro" id="IPR029058">
    <property type="entry name" value="AB_hydrolase_fold"/>
</dbReference>
<dbReference type="GO" id="GO:0005615">
    <property type="term" value="C:extracellular space"/>
    <property type="evidence" value="ECO:0007669"/>
    <property type="project" value="TreeGrafter"/>
</dbReference>
<dbReference type="GO" id="GO:0016042">
    <property type="term" value="P:lipid catabolic process"/>
    <property type="evidence" value="ECO:0007669"/>
    <property type="project" value="TreeGrafter"/>
</dbReference>
<dbReference type="InterPro" id="IPR000734">
    <property type="entry name" value="TAG_lipase"/>
</dbReference>
<dbReference type="PANTHER" id="PTHR11610:SF173">
    <property type="entry name" value="LIPASE DOMAIN-CONTAINING PROTEIN-RELATED"/>
    <property type="match status" value="1"/>
</dbReference>
<evidence type="ECO:0000313" key="7">
    <source>
        <dbReference type="Proteomes" id="UP001652626"/>
    </source>
</evidence>
<evidence type="ECO:0000256" key="4">
    <source>
        <dbReference type="RuleBase" id="RU004262"/>
    </source>
</evidence>
<proteinExistence type="inferred from homology"/>
<dbReference type="GO" id="GO:0017171">
    <property type="term" value="F:serine hydrolase activity"/>
    <property type="evidence" value="ECO:0007669"/>
    <property type="project" value="TreeGrafter"/>
</dbReference>
<evidence type="ECO:0000259" key="6">
    <source>
        <dbReference type="Pfam" id="PF00151"/>
    </source>
</evidence>
<keyword evidence="7" id="KW-1185">Reference proteome</keyword>
<dbReference type="GO" id="GO:0016298">
    <property type="term" value="F:lipase activity"/>
    <property type="evidence" value="ECO:0007669"/>
    <property type="project" value="InterPro"/>
</dbReference>
<evidence type="ECO:0000256" key="2">
    <source>
        <dbReference type="ARBA" id="ARBA00010701"/>
    </source>
</evidence>
<evidence type="ECO:0000313" key="8">
    <source>
        <dbReference type="RefSeq" id="XP_026492752.2"/>
    </source>
</evidence>
<dbReference type="PANTHER" id="PTHR11610">
    <property type="entry name" value="LIPASE"/>
    <property type="match status" value="1"/>
</dbReference>
<keyword evidence="3" id="KW-0964">Secreted</keyword>